<reference evidence="1" key="1">
    <citation type="journal article" date="2023" name="IScience">
        <title>Live-bearing cockroach genome reveals convergent evolutionary mechanisms linked to viviparity in insects and beyond.</title>
        <authorList>
            <person name="Fouks B."/>
            <person name="Harrison M.C."/>
            <person name="Mikhailova A.A."/>
            <person name="Marchal E."/>
            <person name="English S."/>
            <person name="Carruthers M."/>
            <person name="Jennings E.C."/>
            <person name="Chiamaka E.L."/>
            <person name="Frigard R.A."/>
            <person name="Pippel M."/>
            <person name="Attardo G.M."/>
            <person name="Benoit J.B."/>
            <person name="Bornberg-Bauer E."/>
            <person name="Tobe S.S."/>
        </authorList>
    </citation>
    <scope>NUCLEOTIDE SEQUENCE</scope>
    <source>
        <strain evidence="1">Stay&amp;Tobe</strain>
    </source>
</reference>
<dbReference type="Proteomes" id="UP001233999">
    <property type="component" value="Unassembled WGS sequence"/>
</dbReference>
<keyword evidence="2" id="KW-1185">Reference proteome</keyword>
<gene>
    <name evidence="1" type="ORF">L9F63_026957</name>
</gene>
<feature type="non-terminal residue" evidence="1">
    <location>
        <position position="1"/>
    </location>
</feature>
<feature type="non-terminal residue" evidence="1">
    <location>
        <position position="142"/>
    </location>
</feature>
<evidence type="ECO:0000313" key="1">
    <source>
        <dbReference type="EMBL" id="KAJ9597153.1"/>
    </source>
</evidence>
<reference evidence="1" key="2">
    <citation type="submission" date="2023-05" db="EMBL/GenBank/DDBJ databases">
        <authorList>
            <person name="Fouks B."/>
        </authorList>
    </citation>
    <scope>NUCLEOTIDE SEQUENCE</scope>
    <source>
        <strain evidence="1">Stay&amp;Tobe</strain>
        <tissue evidence="1">Testes</tissue>
    </source>
</reference>
<protein>
    <submittedName>
        <fullName evidence="1">Uncharacterized protein</fullName>
    </submittedName>
</protein>
<name>A0AAD8ADI2_DIPPU</name>
<evidence type="ECO:0000313" key="2">
    <source>
        <dbReference type="Proteomes" id="UP001233999"/>
    </source>
</evidence>
<comment type="caution">
    <text evidence="1">The sequence shown here is derived from an EMBL/GenBank/DDBJ whole genome shotgun (WGS) entry which is preliminary data.</text>
</comment>
<sequence length="142" mass="16155">SMFANSYYTNKTITLSSASSKVHEWLQLQMALKQAHFNLEQNIAFIRVARQIIHETCQRGTKHRFSLENMLLESIIAALINKFCLDNLIICRKKNLTEDGSNTLLLKTVKLDMLNFSWNNSYEEGIYALAVGLSLVIGTVEV</sequence>
<proteinExistence type="predicted"/>
<accession>A0AAD8ADI2</accession>
<organism evidence="1 2">
    <name type="scientific">Diploptera punctata</name>
    <name type="common">Pacific beetle cockroach</name>
    <dbReference type="NCBI Taxonomy" id="6984"/>
    <lineage>
        <taxon>Eukaryota</taxon>
        <taxon>Metazoa</taxon>
        <taxon>Ecdysozoa</taxon>
        <taxon>Arthropoda</taxon>
        <taxon>Hexapoda</taxon>
        <taxon>Insecta</taxon>
        <taxon>Pterygota</taxon>
        <taxon>Neoptera</taxon>
        <taxon>Polyneoptera</taxon>
        <taxon>Dictyoptera</taxon>
        <taxon>Blattodea</taxon>
        <taxon>Blaberoidea</taxon>
        <taxon>Blaberidae</taxon>
        <taxon>Diplopterinae</taxon>
        <taxon>Diploptera</taxon>
    </lineage>
</organism>
<dbReference type="AlphaFoldDB" id="A0AAD8ADI2"/>
<dbReference type="EMBL" id="JASPKZ010001733">
    <property type="protein sequence ID" value="KAJ9597153.1"/>
    <property type="molecule type" value="Genomic_DNA"/>
</dbReference>